<feature type="coiled-coil region" evidence="1">
    <location>
        <begin position="23"/>
        <end position="115"/>
    </location>
</feature>
<dbReference type="AlphaFoldDB" id="A0A147BHI7"/>
<evidence type="ECO:0000256" key="1">
    <source>
        <dbReference type="SAM" id="Coils"/>
    </source>
</evidence>
<feature type="coiled-coil region" evidence="1">
    <location>
        <begin position="256"/>
        <end position="358"/>
    </location>
</feature>
<reference evidence="3" key="1">
    <citation type="journal article" date="2018" name="PLoS Negl. Trop. Dis.">
        <title>Sialome diversity of ticks revealed by RNAseq of single tick salivary glands.</title>
        <authorList>
            <person name="Perner J."/>
            <person name="Kropackova S."/>
            <person name="Kopacek P."/>
            <person name="Ribeiro J.M."/>
        </authorList>
    </citation>
    <scope>NUCLEOTIDE SEQUENCE</scope>
    <source>
        <strain evidence="3">Siblings of single egg batch collected in Ceske Budejovice</strain>
        <tissue evidence="3">Salivary glands</tissue>
    </source>
</reference>
<proteinExistence type="predicted"/>
<dbReference type="EMBL" id="GEGO01005639">
    <property type="protein sequence ID" value="JAR89765.1"/>
    <property type="molecule type" value="Transcribed_RNA"/>
</dbReference>
<keyword evidence="1" id="KW-0175">Coiled coil</keyword>
<feature type="non-terminal residue" evidence="3">
    <location>
        <position position="1"/>
    </location>
</feature>
<accession>A0A147BHI7</accession>
<feature type="region of interest" description="Disordered" evidence="2">
    <location>
        <begin position="473"/>
        <end position="550"/>
    </location>
</feature>
<organism evidence="3">
    <name type="scientific">Ixodes ricinus</name>
    <name type="common">Common tick</name>
    <name type="synonym">Acarus ricinus</name>
    <dbReference type="NCBI Taxonomy" id="34613"/>
    <lineage>
        <taxon>Eukaryota</taxon>
        <taxon>Metazoa</taxon>
        <taxon>Ecdysozoa</taxon>
        <taxon>Arthropoda</taxon>
        <taxon>Chelicerata</taxon>
        <taxon>Arachnida</taxon>
        <taxon>Acari</taxon>
        <taxon>Parasitiformes</taxon>
        <taxon>Ixodida</taxon>
        <taxon>Ixodoidea</taxon>
        <taxon>Ixodidae</taxon>
        <taxon>Ixodinae</taxon>
        <taxon>Ixodes</taxon>
    </lineage>
</organism>
<feature type="compositionally biased region" description="Pro residues" evidence="2">
    <location>
        <begin position="489"/>
        <end position="502"/>
    </location>
</feature>
<evidence type="ECO:0000313" key="3">
    <source>
        <dbReference type="EMBL" id="JAR89765.1"/>
    </source>
</evidence>
<evidence type="ECO:0000256" key="2">
    <source>
        <dbReference type="SAM" id="MobiDB-lite"/>
    </source>
</evidence>
<sequence>SEFPKSNGDLAQGDDHGNVAAKIKSCCQEVSRLRLEVNKAQEALSAAHQELDTLRRKSQMSENEVALLQDKLQVRDGSETESQFQELRDELQRQVRLLEEKLLRTETAYQEIKQRERILTLEKDAILKSCGEEKMQAVEVCKNSILEMHHGAMRRLREELLSLSEQEKAQVKRDCEMKIQDLSTSYSTLQQTINDIKELYVRSCEEKRTLEARITELLSERETLARETEERLQAEFKEVLRKVHRRWEDEMMKQFQEQFQQEMTAMKDEYDVEKQREVADKEKDLRKEFQEEIVKAIQQERDKLNAEHASLLKRLQENMMASNKENEKHSLHQLRQVVEKLKADLHSKETELNQQVAMFTEKESKLKVKLLKYQKSLEKVEKHHKDERLALERRHADKLASLQDQLRQLSLKSSKSSDENSQAILAKVMDKWSDWFTKCLDRIDKDVCTYMEDAERARKAEVRQLLQGYHEFLAARTGEPREEQGRAPDTPPPRRPRPPLMTTPPEKLFPGRTDPHPERHRAHRSENPSARPGPSNPTFATGTNAGGCFPRHVRSENLDFKLTELDLSAQSDGSVFFSPPPRENK</sequence>
<name>A0A147BHI7_IXORI</name>
<feature type="coiled-coil region" evidence="1">
    <location>
        <begin position="392"/>
        <end position="419"/>
    </location>
</feature>
<protein>
    <submittedName>
        <fullName evidence="3">Putative myosin class ii heavy chain</fullName>
    </submittedName>
</protein>